<sequence length="56" mass="6243">MKAVLFLLNGAHVQGVGNLEFSTMMSRFQQAQYGIWNNRNFEGIKVVLGCYMSGVS</sequence>
<proteinExistence type="predicted"/>
<protein>
    <submittedName>
        <fullName evidence="1">Uncharacterized protein</fullName>
    </submittedName>
</protein>
<dbReference type="EMBL" id="BK029940">
    <property type="protein sequence ID" value="DAD55633.1"/>
    <property type="molecule type" value="Genomic_DNA"/>
</dbReference>
<organism evidence="1">
    <name type="scientific">Bacteriophage sp</name>
    <dbReference type="NCBI Taxonomy" id="38018"/>
    <lineage>
        <taxon>Viruses</taxon>
    </lineage>
</organism>
<reference evidence="1" key="1">
    <citation type="journal article" date="2021" name="Proc. Natl. Acad. Sci. U.S.A.">
        <title>A Catalog of Tens of Thousands of Viruses from Human Metagenomes Reveals Hidden Associations with Chronic Diseases.</title>
        <authorList>
            <person name="Tisza M.J."/>
            <person name="Buck C.B."/>
        </authorList>
    </citation>
    <scope>NUCLEOTIDE SEQUENCE</scope>
    <source>
        <strain evidence="1">CtOZu12</strain>
    </source>
</reference>
<accession>A0A8D9UHI7</accession>
<evidence type="ECO:0000313" key="1">
    <source>
        <dbReference type="EMBL" id="DAD55633.1"/>
    </source>
</evidence>
<name>A0A8D9UHI7_9VIRU</name>